<keyword evidence="2" id="KW-1133">Transmembrane helix</keyword>
<keyword evidence="4" id="KW-1185">Reference proteome</keyword>
<feature type="region of interest" description="Disordered" evidence="1">
    <location>
        <begin position="50"/>
        <end position="89"/>
    </location>
</feature>
<accession>A0A9P5SAW0</accession>
<evidence type="ECO:0000256" key="1">
    <source>
        <dbReference type="SAM" id="MobiDB-lite"/>
    </source>
</evidence>
<feature type="compositionally biased region" description="Polar residues" evidence="1">
    <location>
        <begin position="277"/>
        <end position="292"/>
    </location>
</feature>
<reference evidence="3" key="1">
    <citation type="journal article" date="2020" name="Fungal Divers.">
        <title>Resolving the Mortierellaceae phylogeny through synthesis of multi-gene phylogenetics and phylogenomics.</title>
        <authorList>
            <person name="Vandepol N."/>
            <person name="Liber J."/>
            <person name="Desiro A."/>
            <person name="Na H."/>
            <person name="Kennedy M."/>
            <person name="Barry K."/>
            <person name="Grigoriev I.V."/>
            <person name="Miller A.N."/>
            <person name="O'Donnell K."/>
            <person name="Stajich J.E."/>
            <person name="Bonito G."/>
        </authorList>
    </citation>
    <scope>NUCLEOTIDE SEQUENCE</scope>
    <source>
        <strain evidence="3">NVP1</strain>
    </source>
</reference>
<keyword evidence="2" id="KW-0472">Membrane</keyword>
<name>A0A9P5SAW0_9FUNG</name>
<evidence type="ECO:0000313" key="4">
    <source>
        <dbReference type="Proteomes" id="UP000696485"/>
    </source>
</evidence>
<feature type="compositionally biased region" description="Basic and acidic residues" evidence="1">
    <location>
        <begin position="70"/>
        <end position="79"/>
    </location>
</feature>
<protein>
    <submittedName>
        <fullName evidence="3">Uncharacterized protein</fullName>
    </submittedName>
</protein>
<evidence type="ECO:0000313" key="3">
    <source>
        <dbReference type="EMBL" id="KAF9324060.1"/>
    </source>
</evidence>
<feature type="transmembrane region" description="Helical" evidence="2">
    <location>
        <begin position="24"/>
        <end position="44"/>
    </location>
</feature>
<dbReference type="AlphaFoldDB" id="A0A9P5SAW0"/>
<organism evidence="3 4">
    <name type="scientific">Podila minutissima</name>
    <dbReference type="NCBI Taxonomy" id="64525"/>
    <lineage>
        <taxon>Eukaryota</taxon>
        <taxon>Fungi</taxon>
        <taxon>Fungi incertae sedis</taxon>
        <taxon>Mucoromycota</taxon>
        <taxon>Mortierellomycotina</taxon>
        <taxon>Mortierellomycetes</taxon>
        <taxon>Mortierellales</taxon>
        <taxon>Mortierellaceae</taxon>
        <taxon>Podila</taxon>
    </lineage>
</organism>
<evidence type="ECO:0000256" key="2">
    <source>
        <dbReference type="SAM" id="Phobius"/>
    </source>
</evidence>
<sequence>MASNTSPSGTFNGMTFTGVPLRTVFYFIAFMAVVMAIFYTIFVARRDHRRRVRDRARDAEAGRNTSTYRPETDEGKFTDHTNSPPGYRSHMLDQPYVDPEMVVIYPQDAHFGQHLNALERHLTMENSLSNRPLVSSVTTTTTTTTLATFMPGASGGVRSGEDFETTTEPVFVARPEGLVATSSLTGSSTRITSSMPTVDGSENSTPVIAEPAPNVSFFSGRHLSILRFGLRGSNNIYSGSSSHRNNRHSETSSPSVSRSPSPSPRSSMALLVPEATGDNQPQMAEVTSSSSLPHRALHRHRSQGPPPYIPSTEEAPALPPSYIHAVEVPQ</sequence>
<dbReference type="EMBL" id="JAAAUY010001162">
    <property type="protein sequence ID" value="KAF9324060.1"/>
    <property type="molecule type" value="Genomic_DNA"/>
</dbReference>
<gene>
    <name evidence="3" type="ORF">BG006_000903</name>
</gene>
<dbReference type="Proteomes" id="UP000696485">
    <property type="component" value="Unassembled WGS sequence"/>
</dbReference>
<feature type="compositionally biased region" description="Low complexity" evidence="1">
    <location>
        <begin position="251"/>
        <end position="267"/>
    </location>
</feature>
<keyword evidence="2" id="KW-0812">Transmembrane</keyword>
<feature type="region of interest" description="Disordered" evidence="1">
    <location>
        <begin position="239"/>
        <end position="321"/>
    </location>
</feature>
<comment type="caution">
    <text evidence="3">The sequence shown here is derived from an EMBL/GenBank/DDBJ whole genome shotgun (WGS) entry which is preliminary data.</text>
</comment>
<proteinExistence type="predicted"/>